<gene>
    <name evidence="2" type="ORF">mPipKuh1_009326</name>
</gene>
<feature type="region of interest" description="Disordered" evidence="1">
    <location>
        <begin position="24"/>
        <end position="149"/>
    </location>
</feature>
<accession>A0A7J7TPL1</accession>
<protein>
    <submittedName>
        <fullName evidence="2">Uncharacterized protein</fullName>
    </submittedName>
</protein>
<dbReference type="EMBL" id="JACAGB010000026">
    <property type="protein sequence ID" value="KAF6302337.1"/>
    <property type="molecule type" value="Genomic_DNA"/>
</dbReference>
<feature type="compositionally biased region" description="Low complexity" evidence="1">
    <location>
        <begin position="26"/>
        <end position="41"/>
    </location>
</feature>
<comment type="caution">
    <text evidence="2">The sequence shown here is derived from an EMBL/GenBank/DDBJ whole genome shotgun (WGS) entry which is preliminary data.</text>
</comment>
<evidence type="ECO:0000313" key="3">
    <source>
        <dbReference type="Proteomes" id="UP000558488"/>
    </source>
</evidence>
<name>A0A7J7TPL1_PIPKU</name>
<organism evidence="2 3">
    <name type="scientific">Pipistrellus kuhlii</name>
    <name type="common">Kuhl's pipistrelle</name>
    <dbReference type="NCBI Taxonomy" id="59472"/>
    <lineage>
        <taxon>Eukaryota</taxon>
        <taxon>Metazoa</taxon>
        <taxon>Chordata</taxon>
        <taxon>Craniata</taxon>
        <taxon>Vertebrata</taxon>
        <taxon>Euteleostomi</taxon>
        <taxon>Mammalia</taxon>
        <taxon>Eutheria</taxon>
        <taxon>Laurasiatheria</taxon>
        <taxon>Chiroptera</taxon>
        <taxon>Yangochiroptera</taxon>
        <taxon>Vespertilionidae</taxon>
        <taxon>Pipistrellus</taxon>
    </lineage>
</organism>
<feature type="compositionally biased region" description="Pro residues" evidence="1">
    <location>
        <begin position="118"/>
        <end position="128"/>
    </location>
</feature>
<reference evidence="2 3" key="1">
    <citation type="journal article" date="2020" name="Nature">
        <title>Six reference-quality genomes reveal evolution of bat adaptations.</title>
        <authorList>
            <person name="Jebb D."/>
            <person name="Huang Z."/>
            <person name="Pippel M."/>
            <person name="Hughes G.M."/>
            <person name="Lavrichenko K."/>
            <person name="Devanna P."/>
            <person name="Winkler S."/>
            <person name="Jermiin L.S."/>
            <person name="Skirmuntt E.C."/>
            <person name="Katzourakis A."/>
            <person name="Burkitt-Gray L."/>
            <person name="Ray D.A."/>
            <person name="Sullivan K.A.M."/>
            <person name="Roscito J.G."/>
            <person name="Kirilenko B.M."/>
            <person name="Davalos L.M."/>
            <person name="Corthals A.P."/>
            <person name="Power M.L."/>
            <person name="Jones G."/>
            <person name="Ransome R.D."/>
            <person name="Dechmann D.K.N."/>
            <person name="Locatelli A.G."/>
            <person name="Puechmaille S.J."/>
            <person name="Fedrigo O."/>
            <person name="Jarvis E.D."/>
            <person name="Hiller M."/>
            <person name="Vernes S.C."/>
            <person name="Myers E.W."/>
            <person name="Teeling E.C."/>
        </authorList>
    </citation>
    <scope>NUCLEOTIDE SEQUENCE [LARGE SCALE GENOMIC DNA]</scope>
    <source>
        <strain evidence="2">MPipKuh1</strain>
        <tissue evidence="2">Flight muscle</tissue>
    </source>
</reference>
<feature type="compositionally biased region" description="Low complexity" evidence="1">
    <location>
        <begin position="177"/>
        <end position="186"/>
    </location>
</feature>
<sequence>MGPAAAARPPGPCHANAPLYPADCTPSAPAVPAGAPGLRGPSPLSNAHQASPLRWENTNSCTKHKKNSSQSLGAVSGCCPGKLPGQIRPKGTRTKPRSGLCTRATHGEPRGALRAPPGRLPAPSPLPQGGPAIAGPAAPRSGAWGSPYRPDSVCALLSTSAEGPLPLAITSLRRNFPPSSTQTLTPSSPPAQPAPLPLPALLAPPLPSEPRGGKPSASEDSAALVSPSDGGSQKLLPPDSCGQGGPGSRIALLPGAGGRGK</sequence>
<proteinExistence type="predicted"/>
<keyword evidence="3" id="KW-1185">Reference proteome</keyword>
<evidence type="ECO:0000256" key="1">
    <source>
        <dbReference type="SAM" id="MobiDB-lite"/>
    </source>
</evidence>
<feature type="compositionally biased region" description="Pro residues" evidence="1">
    <location>
        <begin position="187"/>
        <end position="208"/>
    </location>
</feature>
<evidence type="ECO:0000313" key="2">
    <source>
        <dbReference type="EMBL" id="KAF6302337.1"/>
    </source>
</evidence>
<feature type="compositionally biased region" description="Low complexity" evidence="1">
    <location>
        <begin position="129"/>
        <end position="143"/>
    </location>
</feature>
<dbReference type="Proteomes" id="UP000558488">
    <property type="component" value="Unassembled WGS sequence"/>
</dbReference>
<feature type="region of interest" description="Disordered" evidence="1">
    <location>
        <begin position="169"/>
        <end position="261"/>
    </location>
</feature>
<dbReference type="AlphaFoldDB" id="A0A7J7TPL1"/>